<evidence type="ECO:0000256" key="1">
    <source>
        <dbReference type="ARBA" id="ARBA00005417"/>
    </source>
</evidence>
<evidence type="ECO:0000313" key="13">
    <source>
        <dbReference type="EMBL" id="MTU03627.1"/>
    </source>
</evidence>
<evidence type="ECO:0000313" key="11">
    <source>
        <dbReference type="EMBL" id="CDB46153.1"/>
    </source>
</evidence>
<comment type="caution">
    <text evidence="11">The sequence shown here is derived from an EMBL/GenBank/DDBJ whole genome shotgun (WGS) entry which is preliminary data.</text>
</comment>
<evidence type="ECO:0000256" key="6">
    <source>
        <dbReference type="ARBA" id="ARBA00023122"/>
    </source>
</evidence>
<evidence type="ECO:0000313" key="12">
    <source>
        <dbReference type="EMBL" id="MTT75565.1"/>
    </source>
</evidence>
<keyword evidence="8" id="KW-0997">Cell inner membrane</keyword>
<dbReference type="Proteomes" id="UP000484547">
    <property type="component" value="Unassembled WGS sequence"/>
</dbReference>
<dbReference type="PANTHER" id="PTHR43869">
    <property type="entry name" value="GLYCINE BETAINE/PROLINE BETAINE TRANSPORT SYSTEM ATP-BINDING PROTEIN PROV"/>
    <property type="match status" value="1"/>
</dbReference>
<dbReference type="Gene3D" id="3.10.580.10">
    <property type="entry name" value="CBS-domain"/>
    <property type="match status" value="1"/>
</dbReference>
<keyword evidence="14" id="KW-1185">Reference proteome</keyword>
<dbReference type="Gene3D" id="3.40.50.300">
    <property type="entry name" value="P-loop containing nucleotide triphosphate hydrolases"/>
    <property type="match status" value="1"/>
</dbReference>
<dbReference type="EMBL" id="WNBW01000002">
    <property type="protein sequence ID" value="MTU03627.1"/>
    <property type="molecule type" value="Genomic_DNA"/>
</dbReference>
<dbReference type="EC" id="7.6.2.9" evidence="8"/>
<keyword evidence="8" id="KW-1003">Cell membrane</keyword>
<dbReference type="InterPro" id="IPR000644">
    <property type="entry name" value="CBS_dom"/>
</dbReference>
<keyword evidence="5" id="KW-0029">Amino-acid transport</keyword>
<evidence type="ECO:0000256" key="4">
    <source>
        <dbReference type="ARBA" id="ARBA00022840"/>
    </source>
</evidence>
<dbReference type="GO" id="GO:0006970">
    <property type="term" value="P:response to osmotic stress"/>
    <property type="evidence" value="ECO:0007669"/>
    <property type="project" value="UniProtKB-ARBA"/>
</dbReference>
<keyword evidence="8" id="KW-0472">Membrane</keyword>
<dbReference type="PROSITE" id="PS51371">
    <property type="entry name" value="CBS"/>
    <property type="match status" value="1"/>
</dbReference>
<evidence type="ECO:0000259" key="9">
    <source>
        <dbReference type="PROSITE" id="PS50893"/>
    </source>
</evidence>
<dbReference type="AlphaFoldDB" id="R6I7K4"/>
<dbReference type="InterPro" id="IPR003593">
    <property type="entry name" value="AAA+_ATPase"/>
</dbReference>
<dbReference type="InterPro" id="IPR051921">
    <property type="entry name" value="ABC_osmolyte_uptake_ATP-bind"/>
</dbReference>
<dbReference type="GO" id="GO:0016887">
    <property type="term" value="F:ATP hydrolysis activity"/>
    <property type="evidence" value="ECO:0007669"/>
    <property type="project" value="UniProtKB-UniRule"/>
</dbReference>
<dbReference type="SUPFAM" id="SSF54631">
    <property type="entry name" value="CBS-domain pair"/>
    <property type="match status" value="1"/>
</dbReference>
<comment type="similarity">
    <text evidence="1 8">Belongs to the ABC transporter superfamily.</text>
</comment>
<evidence type="ECO:0000256" key="5">
    <source>
        <dbReference type="ARBA" id="ARBA00022970"/>
    </source>
</evidence>
<evidence type="ECO:0000313" key="14">
    <source>
        <dbReference type="Proteomes" id="UP000443070"/>
    </source>
</evidence>
<reference evidence="14 15" key="2">
    <citation type="journal article" date="2019" name="Nat. Med.">
        <title>A library of human gut bacterial isolates paired with longitudinal multiomics data enables mechanistic microbiome research.</title>
        <authorList>
            <person name="Poyet M."/>
            <person name="Groussin M."/>
            <person name="Gibbons S.M."/>
            <person name="Avila-Pacheco J."/>
            <person name="Jiang X."/>
            <person name="Kearney S.M."/>
            <person name="Perrotta A.R."/>
            <person name="Berdy B."/>
            <person name="Zhao S."/>
            <person name="Lieberman T.D."/>
            <person name="Swanson P.K."/>
            <person name="Smith M."/>
            <person name="Roesemann S."/>
            <person name="Alexander J.E."/>
            <person name="Rich S.A."/>
            <person name="Livny J."/>
            <person name="Vlamakis H."/>
            <person name="Clish C."/>
            <person name="Bullock K."/>
            <person name="Deik A."/>
            <person name="Scott J."/>
            <person name="Pierce K.A."/>
            <person name="Xavier R.J."/>
            <person name="Alm E.J."/>
        </authorList>
    </citation>
    <scope>NUCLEOTIDE SEQUENCE [LARGE SCALE GENOMIC DNA]</scope>
    <source>
        <strain evidence="12 15">BIOML-A13</strain>
        <strain evidence="13 14">BIOML-A3</strain>
    </source>
</reference>
<dbReference type="STRING" id="1262914.BN533_01210"/>
<dbReference type="eggNOG" id="COG4175">
    <property type="taxonomic scope" value="Bacteria"/>
</dbReference>
<name>R6I7K4_9FIRM</name>
<accession>R6I7K4</accession>
<protein>
    <recommendedName>
        <fullName evidence="8">Quaternary amine transport ATP-binding protein</fullName>
        <ecNumber evidence="8">7.6.2.9</ecNumber>
    </recommendedName>
</protein>
<dbReference type="InterPro" id="IPR017871">
    <property type="entry name" value="ABC_transporter-like_CS"/>
</dbReference>
<dbReference type="RefSeq" id="WP_021718110.1">
    <property type="nucleotide sequence ID" value="NZ_CAKVRS010000002.1"/>
</dbReference>
<keyword evidence="4 8" id="KW-0067">ATP-binding</keyword>
<dbReference type="Pfam" id="PF00571">
    <property type="entry name" value="CBS"/>
    <property type="match status" value="1"/>
</dbReference>
<evidence type="ECO:0000256" key="3">
    <source>
        <dbReference type="ARBA" id="ARBA00022741"/>
    </source>
</evidence>
<evidence type="ECO:0000256" key="7">
    <source>
        <dbReference type="PROSITE-ProRule" id="PRU00703"/>
    </source>
</evidence>
<dbReference type="NCBIfam" id="TIGR01186">
    <property type="entry name" value="proV"/>
    <property type="match status" value="1"/>
</dbReference>
<dbReference type="InterPro" id="IPR005892">
    <property type="entry name" value="Gly-betaine_transp_ATP-bd"/>
</dbReference>
<comment type="subcellular location">
    <subcellularLocation>
        <location evidence="8">Cell inner membrane</location>
        <topology evidence="8">Peripheral membrane protein</topology>
    </subcellularLocation>
</comment>
<dbReference type="EMBL" id="WNBM01000002">
    <property type="protein sequence ID" value="MTT75565.1"/>
    <property type="molecule type" value="Genomic_DNA"/>
</dbReference>
<evidence type="ECO:0000256" key="8">
    <source>
        <dbReference type="RuleBase" id="RU369116"/>
    </source>
</evidence>
<comment type="subunit">
    <text evidence="8">The complex is probably composed of two ATP-binding proteins, two transmembrane proteins and a solute-binding protein.</text>
</comment>
<dbReference type="Pfam" id="PF00005">
    <property type="entry name" value="ABC_tran"/>
    <property type="match status" value="1"/>
</dbReference>
<gene>
    <name evidence="11" type="ORF">BN533_01210</name>
    <name evidence="12" type="ORF">GMD11_04665</name>
    <name evidence="13" type="ORF">GMD18_04310</name>
</gene>
<evidence type="ECO:0000313" key="15">
    <source>
        <dbReference type="Proteomes" id="UP000484547"/>
    </source>
</evidence>
<organism evidence="11">
    <name type="scientific">Phascolarctobacterium faecium</name>
    <dbReference type="NCBI Taxonomy" id="33025"/>
    <lineage>
        <taxon>Bacteria</taxon>
        <taxon>Bacillati</taxon>
        <taxon>Bacillota</taxon>
        <taxon>Negativicutes</taxon>
        <taxon>Acidaminococcales</taxon>
        <taxon>Acidaminococcaceae</taxon>
        <taxon>Phascolarctobacterium</taxon>
    </lineage>
</organism>
<evidence type="ECO:0000256" key="2">
    <source>
        <dbReference type="ARBA" id="ARBA00022448"/>
    </source>
</evidence>
<dbReference type="InterPro" id="IPR003439">
    <property type="entry name" value="ABC_transporter-like_ATP-bd"/>
</dbReference>
<dbReference type="GO" id="GO:0031460">
    <property type="term" value="P:glycine betaine transport"/>
    <property type="evidence" value="ECO:0007669"/>
    <property type="project" value="InterPro"/>
</dbReference>
<dbReference type="GO" id="GO:0005886">
    <property type="term" value="C:plasma membrane"/>
    <property type="evidence" value="ECO:0007669"/>
    <property type="project" value="UniProtKB-SubCell"/>
</dbReference>
<dbReference type="PROSITE" id="PS50893">
    <property type="entry name" value="ABC_TRANSPORTER_2"/>
    <property type="match status" value="1"/>
</dbReference>
<dbReference type="FunFam" id="3.40.50.300:FF:000201">
    <property type="entry name" value="Glycine betaine/L-proline ABC transporter ATP-binding protein"/>
    <property type="match status" value="1"/>
</dbReference>
<dbReference type="GO" id="GO:0005524">
    <property type="term" value="F:ATP binding"/>
    <property type="evidence" value="ECO:0007669"/>
    <property type="project" value="UniProtKB-UniRule"/>
</dbReference>
<keyword evidence="6 7" id="KW-0129">CBS domain</keyword>
<dbReference type="EMBL" id="CBDS010000075">
    <property type="protein sequence ID" value="CDB46153.1"/>
    <property type="molecule type" value="Genomic_DNA"/>
</dbReference>
<dbReference type="GO" id="GO:0015418">
    <property type="term" value="F:ABC-type quaternary ammonium compound transporting activity"/>
    <property type="evidence" value="ECO:0007669"/>
    <property type="project" value="UniProtKB-EC"/>
</dbReference>
<keyword evidence="3 8" id="KW-0547">Nucleotide-binding</keyword>
<evidence type="ECO:0000259" key="10">
    <source>
        <dbReference type="PROSITE" id="PS51371"/>
    </source>
</evidence>
<dbReference type="OrthoDB" id="9802264at2"/>
<dbReference type="SUPFAM" id="SSF52540">
    <property type="entry name" value="P-loop containing nucleoside triphosphate hydrolases"/>
    <property type="match status" value="1"/>
</dbReference>
<proteinExistence type="inferred from homology"/>
<sequence>MQEKDTVLEVKNLYKLFGPYDFLDERKAAFKLLELGASRMDVMETTGIMAAISDVSFSVKRGELFVLIGLSGSGKSTIVRCLNMLHKPTKGEILIDGEDITKYNEKQLQELRRTKVSMVFQNGGLLSHRDVLGNVAYGLEVRGVGKEERENKAMEMINMVGLTGYEHEKLSSLSGGMKQRVGIARALANDPDILLMDEAFSALDPLVKNDLQFELLRIQERMGKTIVFITHDINEAFKLGNRVGILRDGRMVQIDTPEQMLANPADDYVKKFIHNVNTSKVFCVRNIMSTPSCIVKDSDGANTALTSMRANGVSSAYVVGDHMNFIGIVTLEGALAVRDGKKTFSEAIIRDVLQVNDLDAPVADIVPLAANAAFPLAVVDEEKVFRGIITKASVLSSFVA</sequence>
<keyword evidence="2 8" id="KW-0813">Transport</keyword>
<dbReference type="HOGENOM" id="CLU_000604_2_0_9"/>
<dbReference type="PANTHER" id="PTHR43869:SF1">
    <property type="entry name" value="GLYCINE BETAINE_PROLINE BETAINE TRANSPORT SYSTEM ATP-BINDING PROTEIN PROV"/>
    <property type="match status" value="1"/>
</dbReference>
<comment type="catalytic activity">
    <reaction evidence="8">
        <text>a quaternary ammonium(out) + ATP + H2O = a quaternary ammonium(in) + ADP + phosphate + H(+)</text>
        <dbReference type="Rhea" id="RHEA:11036"/>
        <dbReference type="ChEBI" id="CHEBI:15377"/>
        <dbReference type="ChEBI" id="CHEBI:15378"/>
        <dbReference type="ChEBI" id="CHEBI:30616"/>
        <dbReference type="ChEBI" id="CHEBI:35267"/>
        <dbReference type="ChEBI" id="CHEBI:43474"/>
        <dbReference type="ChEBI" id="CHEBI:456216"/>
    </reaction>
</comment>
<dbReference type="InterPro" id="IPR027417">
    <property type="entry name" value="P-loop_NTPase"/>
</dbReference>
<dbReference type="SMART" id="SM00382">
    <property type="entry name" value="AAA"/>
    <property type="match status" value="1"/>
</dbReference>
<dbReference type="InterPro" id="IPR046342">
    <property type="entry name" value="CBS_dom_sf"/>
</dbReference>
<dbReference type="Proteomes" id="UP000443070">
    <property type="component" value="Unassembled WGS sequence"/>
</dbReference>
<accession>A0A6I3S0Y0</accession>
<reference evidence="11" key="1">
    <citation type="submission" date="2012-11" db="EMBL/GenBank/DDBJ databases">
        <title>Dependencies among metagenomic species, viruses, plasmids and units of genetic variation.</title>
        <authorList>
            <person name="Nielsen H.B."/>
            <person name="Almeida M."/>
            <person name="Juncker A.S."/>
            <person name="Rasmussen S."/>
            <person name="Li J."/>
            <person name="Sunagawa S."/>
            <person name="Plichta D."/>
            <person name="Gautier L."/>
            <person name="Le Chatelier E."/>
            <person name="Peletier E."/>
            <person name="Bonde I."/>
            <person name="Nielsen T."/>
            <person name="Manichanh C."/>
            <person name="Arumugam M."/>
            <person name="Batto J."/>
            <person name="Santos M.B.Q.D."/>
            <person name="Blom N."/>
            <person name="Borruel N."/>
            <person name="Burgdorf K.S."/>
            <person name="Boumezbeur F."/>
            <person name="Casellas F."/>
            <person name="Dore J."/>
            <person name="Guarner F."/>
            <person name="Hansen T."/>
            <person name="Hildebrand F."/>
            <person name="Kaas R.S."/>
            <person name="Kennedy S."/>
            <person name="Kristiansen K."/>
            <person name="Kultima J.R."/>
            <person name="Leonard P."/>
            <person name="Levenez F."/>
            <person name="Lund O."/>
            <person name="Moumen B."/>
            <person name="Le Paslier D."/>
            <person name="Pons N."/>
            <person name="Pedersen O."/>
            <person name="Prifti E."/>
            <person name="Qin J."/>
            <person name="Raes J."/>
            <person name="Tap J."/>
            <person name="Tims S."/>
            <person name="Ussery D.W."/>
            <person name="Yamada T."/>
            <person name="MetaHit consortium"/>
            <person name="Renault P."/>
            <person name="Sicheritz-Ponten T."/>
            <person name="Bork P."/>
            <person name="Wang J."/>
            <person name="Brunak S."/>
            <person name="Ehrlich S.D."/>
        </authorList>
    </citation>
    <scope>NUCLEOTIDE SEQUENCE [LARGE SCALE GENOMIC DNA]</scope>
</reference>
<dbReference type="PROSITE" id="PS00211">
    <property type="entry name" value="ABC_TRANSPORTER_1"/>
    <property type="match status" value="1"/>
</dbReference>
<feature type="domain" description="ABC transporter" evidence="9">
    <location>
        <begin position="37"/>
        <end position="273"/>
    </location>
</feature>
<feature type="domain" description="CBS" evidence="10">
    <location>
        <begin position="288"/>
        <end position="346"/>
    </location>
</feature>
<dbReference type="GO" id="GO:0006865">
    <property type="term" value="P:amino acid transport"/>
    <property type="evidence" value="ECO:0007669"/>
    <property type="project" value="UniProtKB-UniRule"/>
</dbReference>